<sequence length="171" mass="19076">MSFSAARPLDPWRWIGVPALLCIGCTILFAAPIRVYGLQLPEPVFPLVAAFGWAVIRPSIIAPFALLALGAFLDLFWGNALGLWVIALLLSYAVTLFMRNMMTGQSRPMMWVWYAGVCAVAMAAGYLITMLDVKSAPSLIGVFWQYLATILLYPFAHRLIDRFDDADVRFR</sequence>
<evidence type="ECO:0000313" key="2">
    <source>
        <dbReference type="EMBL" id="ATQ43744.1"/>
    </source>
</evidence>
<dbReference type="AlphaFoldDB" id="A0A2D2B0I4"/>
<organism evidence="2 3">
    <name type="scientific">Caulobacter mirabilis</name>
    <dbReference type="NCBI Taxonomy" id="69666"/>
    <lineage>
        <taxon>Bacteria</taxon>
        <taxon>Pseudomonadati</taxon>
        <taxon>Pseudomonadota</taxon>
        <taxon>Alphaproteobacteria</taxon>
        <taxon>Caulobacterales</taxon>
        <taxon>Caulobacteraceae</taxon>
        <taxon>Caulobacter</taxon>
    </lineage>
</organism>
<proteinExistence type="predicted"/>
<keyword evidence="1" id="KW-0472">Membrane</keyword>
<gene>
    <name evidence="2" type="ORF">CSW64_15760</name>
</gene>
<feature type="transmembrane region" description="Helical" evidence="1">
    <location>
        <begin position="12"/>
        <end position="32"/>
    </location>
</feature>
<evidence type="ECO:0000313" key="3">
    <source>
        <dbReference type="Proteomes" id="UP000228945"/>
    </source>
</evidence>
<keyword evidence="1" id="KW-1133">Transmembrane helix</keyword>
<dbReference type="EMBL" id="CP024201">
    <property type="protein sequence ID" value="ATQ43744.1"/>
    <property type="molecule type" value="Genomic_DNA"/>
</dbReference>
<reference evidence="2 3" key="1">
    <citation type="submission" date="2017-10" db="EMBL/GenBank/DDBJ databases">
        <title>Genome sequence of Caulobacter mirabilis FWC38.</title>
        <authorList>
            <person name="Fiebig A."/>
            <person name="Crosson S."/>
        </authorList>
    </citation>
    <scope>NUCLEOTIDE SEQUENCE [LARGE SCALE GENOMIC DNA]</scope>
    <source>
        <strain evidence="2 3">FWC 38</strain>
    </source>
</reference>
<dbReference type="OrthoDB" id="7203647at2"/>
<keyword evidence="3" id="KW-1185">Reference proteome</keyword>
<accession>A0A2D2B0I4</accession>
<dbReference type="RefSeq" id="WP_099622993.1">
    <property type="nucleotide sequence ID" value="NZ_CP024201.1"/>
</dbReference>
<dbReference type="KEGG" id="cmb:CSW64_15760"/>
<evidence type="ECO:0000256" key="1">
    <source>
        <dbReference type="SAM" id="Phobius"/>
    </source>
</evidence>
<name>A0A2D2B0I4_9CAUL</name>
<dbReference type="Proteomes" id="UP000228945">
    <property type="component" value="Chromosome"/>
</dbReference>
<feature type="transmembrane region" description="Helical" evidence="1">
    <location>
        <begin position="75"/>
        <end position="98"/>
    </location>
</feature>
<evidence type="ECO:0008006" key="4">
    <source>
        <dbReference type="Google" id="ProtNLM"/>
    </source>
</evidence>
<feature type="transmembrane region" description="Helical" evidence="1">
    <location>
        <begin position="135"/>
        <end position="156"/>
    </location>
</feature>
<feature type="transmembrane region" description="Helical" evidence="1">
    <location>
        <begin position="110"/>
        <end position="129"/>
    </location>
</feature>
<keyword evidence="1" id="KW-0812">Transmembrane</keyword>
<protein>
    <recommendedName>
        <fullName evidence="4">Rod shape-determining protein MreD</fullName>
    </recommendedName>
</protein>
<feature type="transmembrane region" description="Helical" evidence="1">
    <location>
        <begin position="44"/>
        <end position="69"/>
    </location>
</feature>